<organism evidence="2 3">
    <name type="scientific">Mycena venus</name>
    <dbReference type="NCBI Taxonomy" id="2733690"/>
    <lineage>
        <taxon>Eukaryota</taxon>
        <taxon>Fungi</taxon>
        <taxon>Dikarya</taxon>
        <taxon>Basidiomycota</taxon>
        <taxon>Agaricomycotina</taxon>
        <taxon>Agaricomycetes</taxon>
        <taxon>Agaricomycetidae</taxon>
        <taxon>Agaricales</taxon>
        <taxon>Marasmiineae</taxon>
        <taxon>Mycenaceae</taxon>
        <taxon>Mycena</taxon>
    </lineage>
</organism>
<gene>
    <name evidence="2" type="ORF">MVEN_01107600</name>
</gene>
<feature type="region of interest" description="Disordered" evidence="1">
    <location>
        <begin position="198"/>
        <end position="269"/>
    </location>
</feature>
<feature type="region of interest" description="Disordered" evidence="1">
    <location>
        <begin position="13"/>
        <end position="38"/>
    </location>
</feature>
<dbReference type="EMBL" id="JACAZI010000008">
    <property type="protein sequence ID" value="KAF7354199.1"/>
    <property type="molecule type" value="Genomic_DNA"/>
</dbReference>
<sequence length="1756" mass="193799">MAFAFLSSDFFNVQSHDSSSPSPVMPATPRDPLPRPAVLETSSFASPSFQHVNTTNVFHFPRDSPQAPVLSMDTPAPARYVPKAFVYNTPTNPHTFGSILDSGYSSLSSRTSSYHSPLTPVTPLPNKPTPCETHLQLYNSGDLQARASPNNFWELQCVICEKWVRTSVPTRRPLSIANHFANLESHCASSKCISRATRASTAPPVLSPRKTPATSCSATPTASVDDEDDEDDDQFHFQYGRSSSLPPEVPSSRAPESPSNTSPAPSPMVVVQTCPGSRLDWPVDVGPFMETFPFHRIGVHPGSLSFNVEIHDRGTTVIAFSKECTKEARLDGCCSHCAKIPAEVQKLVDLAVQADSRVNHRYLSWSQIRSLLADRTEEVRKWRLKSLNSARNFATAVRKIADYKRFMDAVAEMNIPRLQQLVSVGLRRGSSPSALIRMMQSALEGVYRPRPFLDSRTLDIALMVYRLGGRKLLYAVNHGLGLPSLRTLRNHMAFTKIMPTVGTVSVEDIIHNIREVVFKPREAAATPLPLRGINFLIDEVALEERACHFRHNNSVGGLCWRHSPKVGLQMKTYDDALKIAAKIKAGEVHLGKEMTVVSVSCFGESGTYPILALPTCKFVGPAESTMIYETVTATWLEHAAAKVGMPWSWSTDGESSRRRAGYDQFVRHKLGPTSPIFGTLASMAGLNIFTGIHSITLDFDYKHIFKRICTLIRSAAGMALCNGRIINPAVLCRFLARLPAQTDDSVRTLLFPDDPQDVPRAVELMQSVMEILNCDFGPVDADTAADLDSIRLLALVLKSILAPFITPDMSLTEQMTHLSTFAHLTFTLFRTNRLTFMSNQLYGDSQCMVKNAFFCLAKQQKLDPTQPFYLFQVGDDPLERLFGKLRMLGAHNSAMSYAQAIERLGHACDLQSVYLRQPDLDQGQRRINMTRSEGVDHLNMASWTGNAVAGDCHIPSAWDEGCKIAQDIFAKLRFPPQSYDYAVIFSDPEIDMLRPFGDGKYPGVESDTDRSIIAPQTTSATSVIPPSSTPSLSTSTPSTEVIFAPSTEATPSAPTSATTSTAPSTNSTSADPSTETTATPDDDDDIEDQGDGIPFEDTLDEVPELALPSGRGVDPNDYISVEGKWVHKQRICRVVINADFEPKSTERLKRVRGHTKVNAKKRDNVNPEAILGANTFIVGDPFFTLLRTDQTLSLAVVRSTAIHEDGISRGSILAPTIRNPMAKVKLSGQILSLTMIPTLDDNLPQSESALAQPRPPSHEDLRSPDWITEEKSPWSWIFNGRFLKVNSAIAGTNQTTEKVVIVSIPGVLTELVNHRPVDAVPRLGERAYEINSEGRSWELDDGPMGAVCELLWDVVVKEKITLTSIASVKKTADFPYAFDNGLSFTDIIESDLIVYEGKPALICQEGTQQLIQQHDNKVQRICHLCGERPGNWRAHISTHIFRSIRGLKEALRMPVGTSLPCGFCAFSGKPECEVHIRKKGPTTHVETNCTMVSAFNYKPAEQGSRSTPCRNVPVVCKLCFPDVPRPGASQHAQWRYNMPEHLSTAHPEYSSPLSPGGTRLPHEVWESMRVDATEELALGIPEASIPAVFEDVAGPDEGLDRANAFPLTIRSFDSYRSGSIHHPVVSTRSRIWICLWRAALHRVIPRVLSVRACWPPPQCPSFADVASAVASLLQPQARSPVTPALIADPTFSSSALPLRPAAALTFCSLLLYRAARESSRIFSSRERSYIRWRNDDLAHHMSLHLMPPHLDLTRTR</sequence>
<feature type="region of interest" description="Disordered" evidence="1">
    <location>
        <begin position="1015"/>
        <end position="1100"/>
    </location>
</feature>
<feature type="compositionally biased region" description="Low complexity" evidence="1">
    <location>
        <begin position="1017"/>
        <end position="1079"/>
    </location>
</feature>
<feature type="region of interest" description="Disordered" evidence="1">
    <location>
        <begin position="1244"/>
        <end position="1264"/>
    </location>
</feature>
<dbReference type="Proteomes" id="UP000620124">
    <property type="component" value="Unassembled WGS sequence"/>
</dbReference>
<evidence type="ECO:0000313" key="2">
    <source>
        <dbReference type="EMBL" id="KAF7354199.1"/>
    </source>
</evidence>
<proteinExistence type="predicted"/>
<protein>
    <submittedName>
        <fullName evidence="2">Uncharacterized protein</fullName>
    </submittedName>
</protein>
<name>A0A8H6Y9C0_9AGAR</name>
<reference evidence="2" key="1">
    <citation type="submission" date="2020-05" db="EMBL/GenBank/DDBJ databases">
        <title>Mycena genomes resolve the evolution of fungal bioluminescence.</title>
        <authorList>
            <person name="Tsai I.J."/>
        </authorList>
    </citation>
    <scope>NUCLEOTIDE SEQUENCE</scope>
    <source>
        <strain evidence="2">CCC161011</strain>
    </source>
</reference>
<feature type="compositionally biased region" description="Low complexity" evidence="1">
    <location>
        <begin position="211"/>
        <end position="223"/>
    </location>
</feature>
<feature type="compositionally biased region" description="Pro residues" evidence="1">
    <location>
        <begin position="23"/>
        <end position="35"/>
    </location>
</feature>
<accession>A0A8H6Y9C0</accession>
<keyword evidence="3" id="KW-1185">Reference proteome</keyword>
<feature type="compositionally biased region" description="Acidic residues" evidence="1">
    <location>
        <begin position="224"/>
        <end position="233"/>
    </location>
</feature>
<dbReference type="OrthoDB" id="3048541at2759"/>
<evidence type="ECO:0000256" key="1">
    <source>
        <dbReference type="SAM" id="MobiDB-lite"/>
    </source>
</evidence>
<evidence type="ECO:0000313" key="3">
    <source>
        <dbReference type="Proteomes" id="UP000620124"/>
    </source>
</evidence>
<feature type="compositionally biased region" description="Acidic residues" evidence="1">
    <location>
        <begin position="1080"/>
        <end position="1090"/>
    </location>
</feature>
<comment type="caution">
    <text evidence="2">The sequence shown here is derived from an EMBL/GenBank/DDBJ whole genome shotgun (WGS) entry which is preliminary data.</text>
</comment>
<feature type="compositionally biased region" description="Polar residues" evidence="1">
    <location>
        <begin position="13"/>
        <end position="22"/>
    </location>
</feature>